<feature type="compositionally biased region" description="Low complexity" evidence="1">
    <location>
        <begin position="164"/>
        <end position="181"/>
    </location>
</feature>
<dbReference type="Pfam" id="PF00498">
    <property type="entry name" value="FHA"/>
    <property type="match status" value="1"/>
</dbReference>
<feature type="compositionally biased region" description="Polar residues" evidence="1">
    <location>
        <begin position="294"/>
        <end position="308"/>
    </location>
</feature>
<evidence type="ECO:0000259" key="2">
    <source>
        <dbReference type="Pfam" id="PF00498"/>
    </source>
</evidence>
<gene>
    <name evidence="3" type="ORF">ACFOW7_20610</name>
</gene>
<sequence length="684" mass="70684">MKIFLSDRPATAGFFDRDDGGTIGRAPANHLMLQGFADISQVHASIERINGKWLVKDLGDLLPVLHNGRALGYGRRADLNDGDELRIGEAVLKVDLHATDHAASRSAAPPSHLVPTAVASVAEPMLATAIPQTASTATAASGTADPFAPSPTPSRLPDDFDPLATATTQTASTSTTASGTADPFALNPTPSRLPDDFDPLATATTQTASTATTASGTADPFAPSPTPSRLPADFDPFAPPLAQSTSSAPAPRPDSTALFKLTPAPDRVDPLAKPATSTPAPSRLPDDFDLLVTPTPTASTDSFGQFGTQKPIEHKPEVATSTPAPIRLPDDFDPLAPTPASNNHGISLEEFAATAAPPPPLPPVKPDDDFDLLGSRTHRPTQFTSHERSPLPAQATDPFASNNTPQRSPQVDPFSLFNAPAAATPQPTASVPPPPLSLPADFDPLAGIDLPPVETPAPAPQPAPVPTPKATDPFADTFAFRSPPPPPPQSAYHALMEAAAPKPLSSSPPPSASMLAALQEDPFSAKPAPISPSNRLGVDPLGLETENLLNPMHHRDNLDPTRHKTESIDDLFGLGSGGTDPLAPGGVFDLTRDPLSSDSNALDLLSPQLPPQQTTQADHTPGIHSTMSIIPASGQAAAQPRPASPAPAPIPVASPAPAPATGQQDSLDDLFGLGKDSGSSKSPF</sequence>
<protein>
    <submittedName>
        <fullName evidence="3">FHA domain-containing protein</fullName>
    </submittedName>
</protein>
<reference evidence="4" key="1">
    <citation type="journal article" date="2019" name="Int. J. Syst. Evol. Microbiol.">
        <title>The Global Catalogue of Microorganisms (GCM) 10K type strain sequencing project: providing services to taxonomists for standard genome sequencing and annotation.</title>
        <authorList>
            <consortium name="The Broad Institute Genomics Platform"/>
            <consortium name="The Broad Institute Genome Sequencing Center for Infectious Disease"/>
            <person name="Wu L."/>
            <person name="Ma J."/>
        </authorList>
    </citation>
    <scope>NUCLEOTIDE SEQUENCE [LARGE SCALE GENOMIC DNA]</scope>
    <source>
        <strain evidence="4">LMG 29894</strain>
    </source>
</reference>
<evidence type="ECO:0000256" key="1">
    <source>
        <dbReference type="SAM" id="MobiDB-lite"/>
    </source>
</evidence>
<feature type="region of interest" description="Disordered" evidence="1">
    <location>
        <begin position="137"/>
        <end position="492"/>
    </location>
</feature>
<feature type="compositionally biased region" description="Low complexity" evidence="1">
    <location>
        <begin position="631"/>
        <end position="641"/>
    </location>
</feature>
<feature type="compositionally biased region" description="Pro residues" evidence="1">
    <location>
        <begin position="453"/>
        <end position="467"/>
    </location>
</feature>
<evidence type="ECO:0000313" key="4">
    <source>
        <dbReference type="Proteomes" id="UP001595791"/>
    </source>
</evidence>
<dbReference type="CDD" id="cd00060">
    <property type="entry name" value="FHA"/>
    <property type="match status" value="1"/>
</dbReference>
<dbReference type="EMBL" id="JBHSBU010000002">
    <property type="protein sequence ID" value="MFC4161742.1"/>
    <property type="molecule type" value="Genomic_DNA"/>
</dbReference>
<dbReference type="Proteomes" id="UP001595791">
    <property type="component" value="Unassembled WGS sequence"/>
</dbReference>
<dbReference type="SUPFAM" id="SSF49879">
    <property type="entry name" value="SMAD/FHA domain"/>
    <property type="match status" value="1"/>
</dbReference>
<feature type="compositionally biased region" description="Low complexity" evidence="1">
    <location>
        <begin position="419"/>
        <end position="429"/>
    </location>
</feature>
<dbReference type="Gene3D" id="2.60.200.20">
    <property type="match status" value="1"/>
</dbReference>
<feature type="region of interest" description="Disordered" evidence="1">
    <location>
        <begin position="569"/>
        <end position="684"/>
    </location>
</feature>
<dbReference type="InterPro" id="IPR008984">
    <property type="entry name" value="SMAD_FHA_dom_sf"/>
</dbReference>
<dbReference type="InterPro" id="IPR000253">
    <property type="entry name" value="FHA_dom"/>
</dbReference>
<feature type="domain" description="FHA" evidence="2">
    <location>
        <begin position="22"/>
        <end position="88"/>
    </location>
</feature>
<accession>A0ABV8MVQ2</accession>
<feature type="compositionally biased region" description="Polar residues" evidence="1">
    <location>
        <begin position="399"/>
        <end position="409"/>
    </location>
</feature>
<dbReference type="RefSeq" id="WP_378168208.1">
    <property type="nucleotide sequence ID" value="NZ_JBHSBU010000002.1"/>
</dbReference>
<organism evidence="3 4">
    <name type="scientific">Chitinimonas lacunae</name>
    <dbReference type="NCBI Taxonomy" id="1963018"/>
    <lineage>
        <taxon>Bacteria</taxon>
        <taxon>Pseudomonadati</taxon>
        <taxon>Pseudomonadota</taxon>
        <taxon>Betaproteobacteria</taxon>
        <taxon>Neisseriales</taxon>
        <taxon>Chitinibacteraceae</taxon>
        <taxon>Chitinimonas</taxon>
    </lineage>
</organism>
<keyword evidence="4" id="KW-1185">Reference proteome</keyword>
<feature type="compositionally biased region" description="Pro residues" evidence="1">
    <location>
        <begin position="642"/>
        <end position="658"/>
    </location>
</feature>
<comment type="caution">
    <text evidence="3">The sequence shown here is derived from an EMBL/GenBank/DDBJ whole genome shotgun (WGS) entry which is preliminary data.</text>
</comment>
<proteinExistence type="predicted"/>
<feature type="compositionally biased region" description="Low complexity" evidence="1">
    <location>
        <begin position="593"/>
        <end position="618"/>
    </location>
</feature>
<feature type="compositionally biased region" description="Low complexity" evidence="1">
    <location>
        <begin position="230"/>
        <end position="242"/>
    </location>
</feature>
<feature type="compositionally biased region" description="Low complexity" evidence="1">
    <location>
        <begin position="201"/>
        <end position="218"/>
    </location>
</feature>
<evidence type="ECO:0000313" key="3">
    <source>
        <dbReference type="EMBL" id="MFC4161742.1"/>
    </source>
</evidence>
<name>A0ABV8MVQ2_9NEIS</name>